<reference evidence="2 3" key="1">
    <citation type="submission" date="2020-04" db="EMBL/GenBank/DDBJ databases">
        <authorList>
            <person name="Klaysubun C."/>
            <person name="Duangmal K."/>
            <person name="Lipun K."/>
        </authorList>
    </citation>
    <scope>NUCLEOTIDE SEQUENCE [LARGE SCALE GENOMIC DNA]</scope>
    <source>
        <strain evidence="2 3">JCM 11839</strain>
    </source>
</reference>
<evidence type="ECO:0000313" key="3">
    <source>
        <dbReference type="Proteomes" id="UP001296706"/>
    </source>
</evidence>
<keyword evidence="3" id="KW-1185">Reference proteome</keyword>
<accession>A0ABX1RK03</accession>
<comment type="caution">
    <text evidence="2">The sequence shown here is derived from an EMBL/GenBank/DDBJ whole genome shotgun (WGS) entry which is preliminary data.</text>
</comment>
<dbReference type="PROSITE" id="PS51257">
    <property type="entry name" value="PROKAR_LIPOPROTEIN"/>
    <property type="match status" value="1"/>
</dbReference>
<name>A0ABX1RK03_9PSEU</name>
<protein>
    <recommendedName>
        <fullName evidence="4">Lipoprotein</fullName>
    </recommendedName>
</protein>
<organism evidence="2 3">
    <name type="scientific">Pseudonocardia xinjiangensis</name>
    <dbReference type="NCBI Taxonomy" id="75289"/>
    <lineage>
        <taxon>Bacteria</taxon>
        <taxon>Bacillati</taxon>
        <taxon>Actinomycetota</taxon>
        <taxon>Actinomycetes</taxon>
        <taxon>Pseudonocardiales</taxon>
        <taxon>Pseudonocardiaceae</taxon>
        <taxon>Pseudonocardia</taxon>
    </lineage>
</organism>
<sequence length="123" mass="12680">MTQIGRITLVVATLAALLAGCGSSGPTAQNVVDALGPLFPVGNQRDNTGTCEPTGCEQLITTDAVSVYQWPDEDAAVSFATGLGDVVQQIGPFVLSYAGTEQQLTPRGARAAFAARVRTLLDG</sequence>
<dbReference type="Proteomes" id="UP001296706">
    <property type="component" value="Unassembled WGS sequence"/>
</dbReference>
<dbReference type="RefSeq" id="WP_169397616.1">
    <property type="nucleotide sequence ID" value="NZ_BAAAJH010000010.1"/>
</dbReference>
<feature type="chain" id="PRO_5046403796" description="Lipoprotein" evidence="1">
    <location>
        <begin position="29"/>
        <end position="123"/>
    </location>
</feature>
<proteinExistence type="predicted"/>
<feature type="signal peptide" evidence="1">
    <location>
        <begin position="1"/>
        <end position="28"/>
    </location>
</feature>
<keyword evidence="1" id="KW-0732">Signal</keyword>
<evidence type="ECO:0000313" key="2">
    <source>
        <dbReference type="EMBL" id="NMH79553.1"/>
    </source>
</evidence>
<gene>
    <name evidence="2" type="ORF">HF577_20970</name>
</gene>
<evidence type="ECO:0000256" key="1">
    <source>
        <dbReference type="SAM" id="SignalP"/>
    </source>
</evidence>
<dbReference type="EMBL" id="JAAXKY010000071">
    <property type="protein sequence ID" value="NMH79553.1"/>
    <property type="molecule type" value="Genomic_DNA"/>
</dbReference>
<evidence type="ECO:0008006" key="4">
    <source>
        <dbReference type="Google" id="ProtNLM"/>
    </source>
</evidence>